<sequence>MERKDIKVTEEKSTLKIESRKRIFLDGVSDVVSFNEEQIILNTNLGTLHIKGEELKMSKLDVQNGDVIINGNINSCIYLNKDNKKNKEKLLSKLFK</sequence>
<dbReference type="Gene3D" id="2.60.40.2000">
    <property type="match status" value="1"/>
</dbReference>
<organism evidence="1 2">
    <name type="scientific">Clostridium tetani</name>
    <dbReference type="NCBI Taxonomy" id="1513"/>
    <lineage>
        <taxon>Bacteria</taxon>
        <taxon>Bacillati</taxon>
        <taxon>Bacillota</taxon>
        <taxon>Clostridia</taxon>
        <taxon>Eubacteriales</taxon>
        <taxon>Clostridiaceae</taxon>
        <taxon>Clostridium</taxon>
    </lineage>
</organism>
<dbReference type="InterPro" id="IPR022476">
    <property type="entry name" value="Spore_YabP/YqfC"/>
</dbReference>
<dbReference type="NCBIfam" id="TIGR02892">
    <property type="entry name" value="spore_yabP"/>
    <property type="match status" value="1"/>
</dbReference>
<accession>A0A4Q0V9Q9</accession>
<dbReference type="PIRSF" id="PIRSF011576">
    <property type="entry name" value="YabP"/>
    <property type="match status" value="1"/>
</dbReference>
<evidence type="ECO:0000313" key="2">
    <source>
        <dbReference type="Proteomes" id="UP000290921"/>
    </source>
</evidence>
<dbReference type="RefSeq" id="WP_129030703.1">
    <property type="nucleotide sequence ID" value="NZ_QMAP01000010.1"/>
</dbReference>
<dbReference type="Pfam" id="PF07873">
    <property type="entry name" value="YabP"/>
    <property type="match status" value="1"/>
</dbReference>
<evidence type="ECO:0000313" key="1">
    <source>
        <dbReference type="EMBL" id="RXI46558.1"/>
    </source>
</evidence>
<dbReference type="EMBL" id="QMAP01000010">
    <property type="protein sequence ID" value="RXI46558.1"/>
    <property type="molecule type" value="Genomic_DNA"/>
</dbReference>
<gene>
    <name evidence="1" type="primary">yabP</name>
    <name evidence="1" type="ORF">DP130_10490</name>
</gene>
<dbReference type="Proteomes" id="UP000290921">
    <property type="component" value="Unassembled WGS sequence"/>
</dbReference>
<dbReference type="AlphaFoldDB" id="A0A4Q0V9Q9"/>
<dbReference type="InterPro" id="IPR038705">
    <property type="entry name" value="YabP_sf"/>
</dbReference>
<name>A0A4Q0V9Q9_CLOTA</name>
<proteinExistence type="predicted"/>
<reference evidence="1 2" key="1">
    <citation type="submission" date="2018-06" db="EMBL/GenBank/DDBJ databases">
        <title>Genome conservation of Clostridium tetani.</title>
        <authorList>
            <person name="Bruggemann H."/>
            <person name="Popoff M.R."/>
        </authorList>
    </citation>
    <scope>NUCLEOTIDE SEQUENCE [LARGE SCALE GENOMIC DNA]</scope>
    <source>
        <strain evidence="1 2">2017.061</strain>
    </source>
</reference>
<dbReference type="InterPro" id="IPR012504">
    <property type="entry name" value="Spore_YabP"/>
</dbReference>
<dbReference type="GO" id="GO:0030435">
    <property type="term" value="P:sporulation resulting in formation of a cellular spore"/>
    <property type="evidence" value="ECO:0007669"/>
    <property type="project" value="InterPro"/>
</dbReference>
<comment type="caution">
    <text evidence="1">The sequence shown here is derived from an EMBL/GenBank/DDBJ whole genome shotgun (WGS) entry which is preliminary data.</text>
</comment>
<protein>
    <submittedName>
        <fullName evidence="1">Sporulation protein YabP</fullName>
    </submittedName>
</protein>